<dbReference type="SMART" id="SM00487">
    <property type="entry name" value="DEXDc"/>
    <property type="match status" value="1"/>
</dbReference>
<feature type="domain" description="Helicase ATP-binding" evidence="1">
    <location>
        <begin position="48"/>
        <end position="193"/>
    </location>
</feature>
<dbReference type="GO" id="GO:0005829">
    <property type="term" value="C:cytosol"/>
    <property type="evidence" value="ECO:0007669"/>
    <property type="project" value="TreeGrafter"/>
</dbReference>
<comment type="caution">
    <text evidence="2">The sequence shown here is derived from an EMBL/GenBank/DDBJ whole genome shotgun (WGS) entry which is preliminary data.</text>
</comment>
<evidence type="ECO:0000259" key="1">
    <source>
        <dbReference type="PROSITE" id="PS51192"/>
    </source>
</evidence>
<organism evidence="2 3">
    <name type="scientific">Pseudomonas fluorescens</name>
    <dbReference type="NCBI Taxonomy" id="294"/>
    <lineage>
        <taxon>Bacteria</taxon>
        <taxon>Pseudomonadati</taxon>
        <taxon>Pseudomonadota</taxon>
        <taxon>Gammaproteobacteria</taxon>
        <taxon>Pseudomonadales</taxon>
        <taxon>Pseudomonadaceae</taxon>
        <taxon>Pseudomonas</taxon>
    </lineage>
</organism>
<name>A0A2N1EB62_PSEFL</name>
<evidence type="ECO:0000313" key="3">
    <source>
        <dbReference type="Proteomes" id="UP000233564"/>
    </source>
</evidence>
<dbReference type="Gene3D" id="3.40.50.300">
    <property type="entry name" value="P-loop containing nucleotide triphosphate hydrolases"/>
    <property type="match status" value="2"/>
</dbReference>
<dbReference type="GO" id="GO:0016787">
    <property type="term" value="F:hydrolase activity"/>
    <property type="evidence" value="ECO:0007669"/>
    <property type="project" value="InterPro"/>
</dbReference>
<proteinExistence type="predicted"/>
<gene>
    <name evidence="2" type="ORF">CIB54_06915</name>
</gene>
<dbReference type="InterPro" id="IPR027417">
    <property type="entry name" value="P-loop_NTPase"/>
</dbReference>
<sequence>MPENGRLLAGLITKESAMQLGLDFVNDELWKSLRTGQKKGVESAFNYLAGAKTQHSCLISLPTGAGKTGVIATVAHFSSKKNILILCHRSAVKDQILKQLSGDFFKERIPLERIPLKSVWSGITKVADAGIYVTTFQKLSSTDAVTLKAFTEAIDLIIIDEGHSEPSPVWSKISRSINAHKIIITATPYRNDLFKFDVSPDCSFIYTFKQALEHNVLCSPSFESLPEENLVERVKVLIDNQPGTKCIIKCRNHYEINRYEEIFSRSYKTIAIHQQFAGDGRENFKSVVPKALKTSDYQVIIHQRKLDEGVDIPSAKVLVITYPVSSGRELVQTVGRIVRKSGEDLAHVLDLSNGSNARLWNNFIKFDEYLSSPGAVTSFLKSLDTSALLKSYLDSFPEISYFDSGYKKKFNIAEFDPEHSLKLPLASLCFINKEANFSLPVLVDSLYWKLVNNGELVTIQRSVGFSVITSISFNNSKFLSDSLFFEPALQVIILREAGDLLVVYDSRGINYAFESELGLGSTISLDQILALAARTKSLKTKSTTSFAIGDAKHRPEGISWRGKNLEAVNSSQANASYAISTLLVDNLTPEGTSETSYYLGVGSGRVSDQKKRNMNLAQLSHWIDDIHKVIENSDRNTSPLLNSFAKPVNESPSGSPTVLLLDLSTFETPLDFTDGHHRYTFNNDIYYVQYNQDDNVFLLASSDNYTSAILSYSLKTKIPRLNTLKDLTLTNAEARGGNKSYQYGQSANEILSDSIVKVLYQDSISYYSGSYYKMRLPTELGVDIAESNIGKSLHSIKELQCKGLKEKGDSSSLTENLFPQNSVFSIIDKIKDIPNPDKKIADLGPFFSHVADLDFLLCTDLGTEPADFIASTPSKLIYVHVKCADVGAPHSSAGALAMVGTQAIKNLEALTSPNADLFFANWNMLKSPWRTDNAHPDHVKRLRLIEKMSPEEYMLKRGVDYDALIDHAWNTISNRRKSFAVEKEIWIVVGNAFSKKDFYHQIRLGQQCAAETLQAFQLIDSWLNTLSTNEVSLRLFVSE</sequence>
<dbReference type="InterPro" id="IPR006935">
    <property type="entry name" value="Helicase/UvrB_N"/>
</dbReference>
<keyword evidence="2" id="KW-0255">Endonuclease</keyword>
<dbReference type="EMBL" id="NVXX01000009">
    <property type="protein sequence ID" value="PKH24087.1"/>
    <property type="molecule type" value="Genomic_DNA"/>
</dbReference>
<dbReference type="GO" id="GO:0005524">
    <property type="term" value="F:ATP binding"/>
    <property type="evidence" value="ECO:0007669"/>
    <property type="project" value="InterPro"/>
</dbReference>
<dbReference type="SUPFAM" id="SSF52540">
    <property type="entry name" value="P-loop containing nucleoside triphosphate hydrolases"/>
    <property type="match status" value="1"/>
</dbReference>
<dbReference type="Pfam" id="PF00271">
    <property type="entry name" value="Helicase_C"/>
    <property type="match status" value="1"/>
</dbReference>
<dbReference type="Proteomes" id="UP000233564">
    <property type="component" value="Unassembled WGS sequence"/>
</dbReference>
<dbReference type="Pfam" id="PF04851">
    <property type="entry name" value="ResIII"/>
    <property type="match status" value="1"/>
</dbReference>
<dbReference type="InterPro" id="IPR050742">
    <property type="entry name" value="Helicase_Restrict-Modif_Enz"/>
</dbReference>
<reference evidence="2 3" key="1">
    <citation type="submission" date="2017-08" db="EMBL/GenBank/DDBJ databases">
        <authorList>
            <person name="de Groot N.N."/>
        </authorList>
    </citation>
    <scope>NUCLEOTIDE SEQUENCE [LARGE SCALE GENOMIC DNA]</scope>
    <source>
        <strain evidence="2 3">PfR 37</strain>
    </source>
</reference>
<dbReference type="RefSeq" id="WP_101219230.1">
    <property type="nucleotide sequence ID" value="NZ_KZ477989.1"/>
</dbReference>
<dbReference type="PANTHER" id="PTHR47396:SF1">
    <property type="entry name" value="ATP-DEPENDENT HELICASE IRC3-RELATED"/>
    <property type="match status" value="1"/>
</dbReference>
<dbReference type="GO" id="GO:0003677">
    <property type="term" value="F:DNA binding"/>
    <property type="evidence" value="ECO:0007669"/>
    <property type="project" value="InterPro"/>
</dbReference>
<protein>
    <submittedName>
        <fullName evidence="2">Type III restriction endonuclease subunit R</fullName>
    </submittedName>
</protein>
<keyword evidence="2" id="KW-0378">Hydrolase</keyword>
<dbReference type="InterPro" id="IPR014001">
    <property type="entry name" value="Helicase_ATP-bd"/>
</dbReference>
<dbReference type="AlphaFoldDB" id="A0A2N1EB62"/>
<dbReference type="PANTHER" id="PTHR47396">
    <property type="entry name" value="TYPE I RESTRICTION ENZYME ECOKI R PROTEIN"/>
    <property type="match status" value="1"/>
</dbReference>
<evidence type="ECO:0000313" key="2">
    <source>
        <dbReference type="EMBL" id="PKH24087.1"/>
    </source>
</evidence>
<accession>A0A2N1EB62</accession>
<dbReference type="PROSITE" id="PS51192">
    <property type="entry name" value="HELICASE_ATP_BIND_1"/>
    <property type="match status" value="1"/>
</dbReference>
<dbReference type="GO" id="GO:0004519">
    <property type="term" value="F:endonuclease activity"/>
    <property type="evidence" value="ECO:0007669"/>
    <property type="project" value="UniProtKB-KW"/>
</dbReference>
<dbReference type="InterPro" id="IPR001650">
    <property type="entry name" value="Helicase_C-like"/>
</dbReference>
<keyword evidence="2" id="KW-0540">Nuclease</keyword>